<comment type="caution">
    <text evidence="1">The sequence shown here is derived from an EMBL/GenBank/DDBJ whole genome shotgun (WGS) entry which is preliminary data.</text>
</comment>
<name>A0ABT3B4X4_9CYAN</name>
<accession>A0ABT3B4X4</accession>
<dbReference type="EMBL" id="JAOWRF010000334">
    <property type="protein sequence ID" value="MCV3216427.1"/>
    <property type="molecule type" value="Genomic_DNA"/>
</dbReference>
<dbReference type="RefSeq" id="WP_263748077.1">
    <property type="nucleotide sequence ID" value="NZ_JAOWRF010000334.1"/>
</dbReference>
<evidence type="ECO:0000313" key="1">
    <source>
        <dbReference type="EMBL" id="MCV3216427.1"/>
    </source>
</evidence>
<reference evidence="1 2" key="1">
    <citation type="submission" date="2022-10" db="EMBL/GenBank/DDBJ databases">
        <title>Identification of biosynthetic pathway for the production of the potent trypsin inhibitor radiosumin.</title>
        <authorList>
            <person name="Fewer D.P."/>
            <person name="Delbaje E."/>
            <person name="Ouyang X."/>
            <person name="Agostino P.D."/>
            <person name="Wahlsten M."/>
            <person name="Jokela J."/>
            <person name="Permi P."/>
            <person name="Haapaniemi E."/>
            <person name="Koistinen H."/>
        </authorList>
    </citation>
    <scope>NUCLEOTIDE SEQUENCE [LARGE SCALE GENOMIC DNA]</scope>
    <source>
        <strain evidence="1 2">NIES-515</strain>
    </source>
</reference>
<sequence>MLYRDYRAMWTQQSHKPRCDRFCPTWADRGKRMRSLWLLDLPLEVVQQAVQQTDR</sequence>
<proteinExistence type="predicted"/>
<protein>
    <submittedName>
        <fullName evidence="1">Uncharacterized protein</fullName>
    </submittedName>
</protein>
<keyword evidence="2" id="KW-1185">Reference proteome</keyword>
<dbReference type="Proteomes" id="UP001526143">
    <property type="component" value="Unassembled WGS sequence"/>
</dbReference>
<evidence type="ECO:0000313" key="2">
    <source>
        <dbReference type="Proteomes" id="UP001526143"/>
    </source>
</evidence>
<gene>
    <name evidence="1" type="ORF">OGM63_23425</name>
</gene>
<organism evidence="1 2">
    <name type="scientific">Plectonema radiosum NIES-515</name>
    <dbReference type="NCBI Taxonomy" id="2986073"/>
    <lineage>
        <taxon>Bacteria</taxon>
        <taxon>Bacillati</taxon>
        <taxon>Cyanobacteriota</taxon>
        <taxon>Cyanophyceae</taxon>
        <taxon>Oscillatoriophycideae</taxon>
        <taxon>Oscillatoriales</taxon>
        <taxon>Microcoleaceae</taxon>
        <taxon>Plectonema</taxon>
    </lineage>
</organism>